<dbReference type="Pfam" id="PF07021">
    <property type="entry name" value="MetW"/>
    <property type="match status" value="1"/>
</dbReference>
<comment type="caution">
    <text evidence="1">The sequence shown here is derived from an EMBL/GenBank/DDBJ whole genome shotgun (WGS) entry which is preliminary data.</text>
</comment>
<dbReference type="EMBL" id="PHEX01000001">
    <property type="protein sequence ID" value="PKQ28957.1"/>
    <property type="molecule type" value="Genomic_DNA"/>
</dbReference>
<dbReference type="InterPro" id="IPR029063">
    <property type="entry name" value="SAM-dependent_MTases_sf"/>
</dbReference>
<dbReference type="Gene3D" id="3.40.50.150">
    <property type="entry name" value="Vaccinia Virus protein VP39"/>
    <property type="match status" value="1"/>
</dbReference>
<evidence type="ECO:0000313" key="2">
    <source>
        <dbReference type="Proteomes" id="UP000233654"/>
    </source>
</evidence>
<protein>
    <recommendedName>
        <fullName evidence="3">Class I SAM-dependent methyltransferase</fullName>
    </recommendedName>
</protein>
<proteinExistence type="predicted"/>
<evidence type="ECO:0008006" key="3">
    <source>
        <dbReference type="Google" id="ProtNLM"/>
    </source>
</evidence>
<name>A0A2N3G8A7_9ACTN</name>
<organism evidence="1 2">
    <name type="scientific">Candidatus Anoxymicrobium japonicum</name>
    <dbReference type="NCBI Taxonomy" id="2013648"/>
    <lineage>
        <taxon>Bacteria</taxon>
        <taxon>Bacillati</taxon>
        <taxon>Actinomycetota</taxon>
        <taxon>Candidatus Geothermincolia</taxon>
        <taxon>Candidatus Geothermincolales</taxon>
        <taxon>Candidatus Anoxymicrobiaceae</taxon>
        <taxon>Candidatus Anoxymicrobium</taxon>
    </lineage>
</organism>
<sequence length="425" mass="47537">MSKKRMGEEAKTEAAVEETLQGLSLRLREKSPNGHRIQTFDDAALMENLHLTNAVYDSNLPGDATSERKIVAPLVAFFKRVIRKLTAWYIDPAMDQQRIFNASTTHTINEMKQYLDHIQINEDILSTIMHRDIALFRANVLFLNRYLERRMAEFEKELALLRAHEALLAAPDGEVGGNGAAAASDPFATIDILTLEQRVHGSPRKAKDRLRAYVPCFKGCENVLAIGCGRGELLQLFAQEGISVRGTETNPTLVGYCKDNELDVLMANPVDYLETLADGSLDGIILSRFAGHEPPARLVRMLVLCRNKLASGAPLVIETPNPFSIYVVTSYAMESSEQAHPLHPETLKQLCISYGFTEPQVMFLNPLPPEEHLEELELAMSGVLLDTRQKEFFQKINENFGRLNRILFSHRDYAIVTNRGGGDGT</sequence>
<dbReference type="InterPro" id="IPR010743">
    <property type="entry name" value="Methionine_synth_MetW"/>
</dbReference>
<accession>A0A2N3G8A7</accession>
<reference evidence="1 2" key="1">
    <citation type="journal article" date="2017" name="ISME J.">
        <title>Potential for microbial H2 and metal transformations associated with novel bacteria and archaea in deep terrestrial subsurface sediments.</title>
        <authorList>
            <person name="Hernsdorf A.W."/>
            <person name="Amano Y."/>
            <person name="Miyakawa K."/>
            <person name="Ise K."/>
            <person name="Suzuki Y."/>
            <person name="Anantharaman K."/>
            <person name="Probst A."/>
            <person name="Burstein D."/>
            <person name="Thomas B.C."/>
            <person name="Banfield J.F."/>
        </authorList>
    </citation>
    <scope>NUCLEOTIDE SEQUENCE [LARGE SCALE GENOMIC DNA]</scope>
    <source>
        <strain evidence="1">HGW-Actinobacteria-3</strain>
    </source>
</reference>
<dbReference type="SUPFAM" id="SSF53335">
    <property type="entry name" value="S-adenosyl-L-methionine-dependent methyltransferases"/>
    <property type="match status" value="1"/>
</dbReference>
<evidence type="ECO:0000313" key="1">
    <source>
        <dbReference type="EMBL" id="PKQ28957.1"/>
    </source>
</evidence>
<dbReference type="Proteomes" id="UP000233654">
    <property type="component" value="Unassembled WGS sequence"/>
</dbReference>
<gene>
    <name evidence="1" type="ORF">CVT63_00115</name>
</gene>
<dbReference type="AlphaFoldDB" id="A0A2N3G8A7"/>
<dbReference type="CDD" id="cd02440">
    <property type="entry name" value="AdoMet_MTases"/>
    <property type="match status" value="1"/>
</dbReference>